<dbReference type="Gene3D" id="2.40.70.10">
    <property type="entry name" value="Acid Proteases"/>
    <property type="match status" value="1"/>
</dbReference>
<organism evidence="1 2">
    <name type="scientific">Olea europaea subsp. europaea</name>
    <dbReference type="NCBI Taxonomy" id="158383"/>
    <lineage>
        <taxon>Eukaryota</taxon>
        <taxon>Viridiplantae</taxon>
        <taxon>Streptophyta</taxon>
        <taxon>Embryophyta</taxon>
        <taxon>Tracheophyta</taxon>
        <taxon>Spermatophyta</taxon>
        <taxon>Magnoliopsida</taxon>
        <taxon>eudicotyledons</taxon>
        <taxon>Gunneridae</taxon>
        <taxon>Pentapetalae</taxon>
        <taxon>asterids</taxon>
        <taxon>lamiids</taxon>
        <taxon>Lamiales</taxon>
        <taxon>Oleaceae</taxon>
        <taxon>Oleeae</taxon>
        <taxon>Olea</taxon>
    </lineage>
</organism>
<accession>A0A8S0RE62</accession>
<dbReference type="AlphaFoldDB" id="A0A8S0RE62"/>
<evidence type="ECO:0000313" key="2">
    <source>
        <dbReference type="Proteomes" id="UP000594638"/>
    </source>
</evidence>
<dbReference type="EMBL" id="CACTIH010003324">
    <property type="protein sequence ID" value="CAA2977345.1"/>
    <property type="molecule type" value="Genomic_DNA"/>
</dbReference>
<proteinExistence type="predicted"/>
<keyword evidence="2" id="KW-1185">Reference proteome</keyword>
<dbReference type="Pfam" id="PF08284">
    <property type="entry name" value="RVP_2"/>
    <property type="match status" value="1"/>
</dbReference>
<protein>
    <submittedName>
        <fullName evidence="1">Uncharacterized protein</fullName>
    </submittedName>
</protein>
<dbReference type="Proteomes" id="UP000594638">
    <property type="component" value="Unassembled WGS sequence"/>
</dbReference>
<comment type="caution">
    <text evidence="1">The sequence shown here is derived from an EMBL/GenBank/DDBJ whole genome shotgun (WGS) entry which is preliminary data.</text>
</comment>
<name>A0A8S0RE62_OLEEU</name>
<sequence>MGKTIIDFEINGTHFSREVFVIDGIQFSDIILGIDFLTDYKVHIDFENRKVIGKDYNGRPLTMSQHISSSKPNMLTQDPDSRRSFLYQDIDTSISNEPSVPPESNNEVRDCINESSKVQQEICQSDIKKTKRGTIVGKQTSVLNVAKNLGEVSLPTGEPPIDKLVIKEYLGDLFDAPEDFSLVHCISKDWQSKGLAKRFRDK</sequence>
<reference evidence="1 2" key="1">
    <citation type="submission" date="2019-12" db="EMBL/GenBank/DDBJ databases">
        <authorList>
            <person name="Alioto T."/>
            <person name="Alioto T."/>
            <person name="Gomez Garrido J."/>
        </authorList>
    </citation>
    <scope>NUCLEOTIDE SEQUENCE [LARGE SCALE GENOMIC DNA]</scope>
</reference>
<feature type="non-terminal residue" evidence="1">
    <location>
        <position position="202"/>
    </location>
</feature>
<dbReference type="Gramene" id="OE9A092869T1">
    <property type="protein sequence ID" value="OE9A092869C1"/>
    <property type="gene ID" value="OE9A092869"/>
</dbReference>
<dbReference type="InterPro" id="IPR021109">
    <property type="entry name" value="Peptidase_aspartic_dom_sf"/>
</dbReference>
<gene>
    <name evidence="1" type="ORF">OLEA9_A092869</name>
</gene>
<dbReference type="OrthoDB" id="2155246at2759"/>
<evidence type="ECO:0000313" key="1">
    <source>
        <dbReference type="EMBL" id="CAA2977345.1"/>
    </source>
</evidence>